<dbReference type="STRING" id="57704.SAMN04489793_3401"/>
<proteinExistence type="inferred from homology"/>
<dbReference type="EMBL" id="FNSA01000003">
    <property type="protein sequence ID" value="SEC86969.1"/>
    <property type="molecule type" value="Genomic_DNA"/>
</dbReference>
<dbReference type="PANTHER" id="PTHR39428">
    <property type="entry name" value="F420H(2)-DEPENDENT QUINONE REDUCTASE RV1261C"/>
    <property type="match status" value="1"/>
</dbReference>
<evidence type="ECO:0000313" key="4">
    <source>
        <dbReference type="Proteomes" id="UP000182241"/>
    </source>
</evidence>
<dbReference type="InterPro" id="IPR004378">
    <property type="entry name" value="F420H2_quin_Rdtase"/>
</dbReference>
<dbReference type="GO" id="GO:0005886">
    <property type="term" value="C:plasma membrane"/>
    <property type="evidence" value="ECO:0007669"/>
    <property type="project" value="TreeGrafter"/>
</dbReference>
<evidence type="ECO:0000313" key="3">
    <source>
        <dbReference type="EMBL" id="SEC86969.1"/>
    </source>
</evidence>
<dbReference type="GO" id="GO:0070967">
    <property type="term" value="F:coenzyme F420 binding"/>
    <property type="evidence" value="ECO:0007669"/>
    <property type="project" value="TreeGrafter"/>
</dbReference>
<gene>
    <name evidence="3" type="ORF">SAMN04489793_3401</name>
</gene>
<comment type="catalytic activity">
    <reaction evidence="2">
        <text>oxidized coenzyme F420-(gamma-L-Glu)(n) + a quinol + H(+) = reduced coenzyme F420-(gamma-L-Glu)(n) + a quinone</text>
        <dbReference type="Rhea" id="RHEA:39663"/>
        <dbReference type="Rhea" id="RHEA-COMP:12939"/>
        <dbReference type="Rhea" id="RHEA-COMP:14378"/>
        <dbReference type="ChEBI" id="CHEBI:15378"/>
        <dbReference type="ChEBI" id="CHEBI:24646"/>
        <dbReference type="ChEBI" id="CHEBI:132124"/>
        <dbReference type="ChEBI" id="CHEBI:133980"/>
        <dbReference type="ChEBI" id="CHEBI:139511"/>
    </reaction>
</comment>
<dbReference type="GO" id="GO:0016491">
    <property type="term" value="F:oxidoreductase activity"/>
    <property type="evidence" value="ECO:0007669"/>
    <property type="project" value="InterPro"/>
</dbReference>
<dbReference type="PANTHER" id="PTHR39428:SF3">
    <property type="entry name" value="DEAZAFLAVIN-DEPENDENT NITROREDUCTASE"/>
    <property type="match status" value="1"/>
</dbReference>
<organism evidence="3 4">
    <name type="scientific">Tsukamurella tyrosinosolvens</name>
    <dbReference type="NCBI Taxonomy" id="57704"/>
    <lineage>
        <taxon>Bacteria</taxon>
        <taxon>Bacillati</taxon>
        <taxon>Actinomycetota</taxon>
        <taxon>Actinomycetes</taxon>
        <taxon>Mycobacteriales</taxon>
        <taxon>Tsukamurellaceae</taxon>
        <taxon>Tsukamurella</taxon>
    </lineage>
</organism>
<dbReference type="NCBIfam" id="TIGR00026">
    <property type="entry name" value="hi_GC_TIGR00026"/>
    <property type="match status" value="1"/>
</dbReference>
<dbReference type="OrthoDB" id="8225825at2"/>
<dbReference type="AlphaFoldDB" id="A0A1H4W0S6"/>
<reference evidence="4" key="1">
    <citation type="submission" date="2016-10" db="EMBL/GenBank/DDBJ databases">
        <authorList>
            <person name="Varghese N."/>
            <person name="Submissions S."/>
        </authorList>
    </citation>
    <scope>NUCLEOTIDE SEQUENCE [LARGE SCALE GENOMIC DNA]</scope>
    <source>
        <strain evidence="4">DSM 44234</strain>
    </source>
</reference>
<dbReference type="Pfam" id="PF04075">
    <property type="entry name" value="F420H2_quin_red"/>
    <property type="match status" value="1"/>
</dbReference>
<protein>
    <submittedName>
        <fullName evidence="3">Deazaflavin-dependent oxidoreductase, nitroreductase family</fullName>
    </submittedName>
</protein>
<sequence>MSLSDKVTELGAWGLENGHRALLAITGGRFPKRVLGMQTLELHTIGRKSGQRRSTMLTAPIYGPDRVVVVASKGGHSDNPDWFKNLAANPDVEITVDEVTSQWTAKAATADEKAGLWPQITKAYSGYEGYQKRTERDIPVVVLTPR</sequence>
<dbReference type="RefSeq" id="WP_068743043.1">
    <property type="nucleotide sequence ID" value="NZ_CBDRGN010000001.1"/>
</dbReference>
<keyword evidence="4" id="KW-1185">Reference proteome</keyword>
<comment type="similarity">
    <text evidence="1">Belongs to the F420H(2)-dependent quinone reductase family.</text>
</comment>
<evidence type="ECO:0000256" key="1">
    <source>
        <dbReference type="ARBA" id="ARBA00008710"/>
    </source>
</evidence>
<accession>A0A1H4W0S6</accession>
<name>A0A1H4W0S6_TSUTY</name>
<dbReference type="Gene3D" id="2.30.110.10">
    <property type="entry name" value="Electron Transport, Fmn-binding Protein, Chain A"/>
    <property type="match status" value="1"/>
</dbReference>
<dbReference type="Proteomes" id="UP000182241">
    <property type="component" value="Unassembled WGS sequence"/>
</dbReference>
<dbReference type="InterPro" id="IPR012349">
    <property type="entry name" value="Split_barrel_FMN-bd"/>
</dbReference>
<evidence type="ECO:0000256" key="2">
    <source>
        <dbReference type="ARBA" id="ARBA00049106"/>
    </source>
</evidence>